<evidence type="ECO:0000313" key="4">
    <source>
        <dbReference type="EMBL" id="CAB4195625.1"/>
    </source>
</evidence>
<organism evidence="4">
    <name type="scientific">uncultured Caudovirales phage</name>
    <dbReference type="NCBI Taxonomy" id="2100421"/>
    <lineage>
        <taxon>Viruses</taxon>
        <taxon>Duplodnaviria</taxon>
        <taxon>Heunggongvirae</taxon>
        <taxon>Uroviricota</taxon>
        <taxon>Caudoviricetes</taxon>
        <taxon>Peduoviridae</taxon>
        <taxon>Maltschvirus</taxon>
        <taxon>Maltschvirus maltsch</taxon>
    </lineage>
</organism>
<feature type="region of interest" description="Disordered" evidence="1">
    <location>
        <begin position="1"/>
        <end position="33"/>
    </location>
</feature>
<proteinExistence type="predicted"/>
<evidence type="ECO:0000313" key="5">
    <source>
        <dbReference type="EMBL" id="CAB4211652.1"/>
    </source>
</evidence>
<feature type="region of interest" description="Disordered" evidence="1">
    <location>
        <begin position="120"/>
        <end position="151"/>
    </location>
</feature>
<accession>A0A6J5RTG8</accession>
<evidence type="ECO:0000256" key="1">
    <source>
        <dbReference type="SAM" id="MobiDB-lite"/>
    </source>
</evidence>
<name>A0A6J5RTG8_9CAUD</name>
<protein>
    <submittedName>
        <fullName evidence="4">Uncharacterized protein</fullName>
    </submittedName>
</protein>
<dbReference type="EMBL" id="LR796842">
    <property type="protein sequence ID" value="CAB4169504.1"/>
    <property type="molecule type" value="Genomic_DNA"/>
</dbReference>
<evidence type="ECO:0000313" key="2">
    <source>
        <dbReference type="EMBL" id="CAB4169504.1"/>
    </source>
</evidence>
<sequence>MADRTPRDLETREQQARPTAWRPPSILPDPKPEPGFAFRWVRTSMMNFADNTNVSKQLREGYVPVRAEDHPELMLSAEDNSRFKGNIEVGGLLLCKIPEEITRQRDAYYGNVAQQQMASVDNNLMRESDPRMPVLRPERSSRTTFGRGPRE</sequence>
<dbReference type="EMBL" id="LR797379">
    <property type="protein sequence ID" value="CAB4211652.1"/>
    <property type="molecule type" value="Genomic_DNA"/>
</dbReference>
<feature type="compositionally biased region" description="Basic and acidic residues" evidence="1">
    <location>
        <begin position="124"/>
        <end position="141"/>
    </location>
</feature>
<gene>
    <name evidence="3" type="ORF">UFOVP1070_61</name>
    <name evidence="4" type="ORF">UFOVP1302_23</name>
    <name evidence="5" type="ORF">UFOVP1416_9</name>
    <name evidence="2" type="ORF">UFOVP895_26</name>
</gene>
<evidence type="ECO:0000313" key="3">
    <source>
        <dbReference type="EMBL" id="CAB4181734.1"/>
    </source>
</evidence>
<dbReference type="EMBL" id="LR797245">
    <property type="protein sequence ID" value="CAB4195625.1"/>
    <property type="molecule type" value="Genomic_DNA"/>
</dbReference>
<reference evidence="4" key="1">
    <citation type="submission" date="2020-05" db="EMBL/GenBank/DDBJ databases">
        <authorList>
            <person name="Chiriac C."/>
            <person name="Salcher M."/>
            <person name="Ghai R."/>
            <person name="Kavagutti S V."/>
        </authorList>
    </citation>
    <scope>NUCLEOTIDE SEQUENCE</scope>
</reference>
<dbReference type="EMBL" id="LR797017">
    <property type="protein sequence ID" value="CAB4181734.1"/>
    <property type="molecule type" value="Genomic_DNA"/>
</dbReference>
<feature type="compositionally biased region" description="Basic and acidic residues" evidence="1">
    <location>
        <begin position="1"/>
        <end position="15"/>
    </location>
</feature>